<dbReference type="AlphaFoldDB" id="A0A364LA14"/>
<accession>A0A364LA14</accession>
<reference evidence="2 3" key="1">
    <citation type="journal article" date="2017" name="Biotechnol. Biofuels">
        <title>Differential beta-glucosidase expression as a function of carbon source availability in Talaromyces amestolkiae: a genomic and proteomic approach.</title>
        <authorList>
            <person name="de Eugenio L.I."/>
            <person name="Mendez-Liter J.A."/>
            <person name="Nieto-Dominguez M."/>
            <person name="Alonso L."/>
            <person name="Gil-Munoz J."/>
            <person name="Barriuso J."/>
            <person name="Prieto A."/>
            <person name="Martinez M.J."/>
        </authorList>
    </citation>
    <scope>NUCLEOTIDE SEQUENCE [LARGE SCALE GENOMIC DNA]</scope>
    <source>
        <strain evidence="2 3">CIB</strain>
    </source>
</reference>
<proteinExistence type="predicted"/>
<protein>
    <submittedName>
        <fullName evidence="2">Uncharacterized protein</fullName>
    </submittedName>
</protein>
<dbReference type="OrthoDB" id="4156665at2759"/>
<dbReference type="RefSeq" id="XP_040737127.1">
    <property type="nucleotide sequence ID" value="XM_040881451.1"/>
</dbReference>
<keyword evidence="3" id="KW-1185">Reference proteome</keyword>
<gene>
    <name evidence="2" type="ORF">BHQ10_008625</name>
</gene>
<evidence type="ECO:0000256" key="1">
    <source>
        <dbReference type="SAM" id="MobiDB-lite"/>
    </source>
</evidence>
<dbReference type="EMBL" id="MIKG01000020">
    <property type="protein sequence ID" value="RAO72613.1"/>
    <property type="molecule type" value="Genomic_DNA"/>
</dbReference>
<name>A0A364LA14_TALAM</name>
<evidence type="ECO:0000313" key="3">
    <source>
        <dbReference type="Proteomes" id="UP000249363"/>
    </source>
</evidence>
<comment type="caution">
    <text evidence="2">The sequence shown here is derived from an EMBL/GenBank/DDBJ whole genome shotgun (WGS) entry which is preliminary data.</text>
</comment>
<feature type="compositionally biased region" description="Basic and acidic residues" evidence="1">
    <location>
        <begin position="14"/>
        <end position="30"/>
    </location>
</feature>
<evidence type="ECO:0000313" key="2">
    <source>
        <dbReference type="EMBL" id="RAO72613.1"/>
    </source>
</evidence>
<organism evidence="2 3">
    <name type="scientific">Talaromyces amestolkiae</name>
    <dbReference type="NCBI Taxonomy" id="1196081"/>
    <lineage>
        <taxon>Eukaryota</taxon>
        <taxon>Fungi</taxon>
        <taxon>Dikarya</taxon>
        <taxon>Ascomycota</taxon>
        <taxon>Pezizomycotina</taxon>
        <taxon>Eurotiomycetes</taxon>
        <taxon>Eurotiomycetidae</taxon>
        <taxon>Eurotiales</taxon>
        <taxon>Trichocomaceae</taxon>
        <taxon>Talaromyces</taxon>
        <taxon>Talaromyces sect. Talaromyces</taxon>
    </lineage>
</organism>
<sequence length="238" mass="26831">MAEQPNTKLKLTRKKCEDDATTKSTRDTDDSLHLTETLQSLLDNTSLPRGLAQPHPDFLPTLTHLSQTLFKLVSLTTGKPHPYCPDSVLRYHLLTSTQLDDIARHYHQIWPPVPETYRYPKPIKPWIGTEEECTIDIEGKRERIGQFIGLRRGVMVPTAVATIATGGVEAMVAGMDQSADVQNVDDGDEDDSGEDEEDDIVKVICERIRAQMQRDWEEALERAGRDEGYYGIVRLTKA</sequence>
<feature type="region of interest" description="Disordered" evidence="1">
    <location>
        <begin position="1"/>
        <end position="30"/>
    </location>
</feature>
<dbReference type="Proteomes" id="UP000249363">
    <property type="component" value="Unassembled WGS sequence"/>
</dbReference>
<dbReference type="GeneID" id="63797839"/>